<dbReference type="AlphaFoldDB" id="A0A5S9F693"/>
<reference evidence="8 9" key="1">
    <citation type="submission" date="2019-08" db="EMBL/GenBank/DDBJ databases">
        <title>Complete genome sequence of Candidatus Uab amorphum.</title>
        <authorList>
            <person name="Shiratori T."/>
            <person name="Suzuki S."/>
            <person name="Kakizawa Y."/>
            <person name="Ishida K."/>
        </authorList>
    </citation>
    <scope>NUCLEOTIDE SEQUENCE [LARGE SCALE GENOMIC DNA]</scope>
    <source>
        <strain evidence="8 9">SRT547</strain>
    </source>
</reference>
<dbReference type="PANTHER" id="PTHR35093:SF8">
    <property type="entry name" value="OUTER MEMBRANE PROTEIN NMB0088-RELATED"/>
    <property type="match status" value="1"/>
</dbReference>
<comment type="similarity">
    <text evidence="2">Belongs to the OmpP1/FadL family.</text>
</comment>
<dbReference type="RefSeq" id="WP_151970979.1">
    <property type="nucleotide sequence ID" value="NZ_AP019860.1"/>
</dbReference>
<keyword evidence="3" id="KW-1134">Transmembrane beta strand</keyword>
<comment type="subcellular location">
    <subcellularLocation>
        <location evidence="1">Cell outer membrane</location>
        <topology evidence="1">Multi-pass membrane protein</topology>
    </subcellularLocation>
</comment>
<name>A0A5S9F693_UABAM</name>
<proteinExistence type="inferred from homology"/>
<keyword evidence="6" id="KW-0472">Membrane</keyword>
<dbReference type="OrthoDB" id="251243at2"/>
<dbReference type="PANTHER" id="PTHR35093">
    <property type="entry name" value="OUTER MEMBRANE PROTEIN NMB0088-RELATED"/>
    <property type="match status" value="1"/>
</dbReference>
<dbReference type="EMBL" id="AP019860">
    <property type="protein sequence ID" value="BBM86943.1"/>
    <property type="molecule type" value="Genomic_DNA"/>
</dbReference>
<dbReference type="GO" id="GO:0009279">
    <property type="term" value="C:cell outer membrane"/>
    <property type="evidence" value="ECO:0007669"/>
    <property type="project" value="UniProtKB-SubCell"/>
</dbReference>
<dbReference type="Proteomes" id="UP000326354">
    <property type="component" value="Chromosome"/>
</dbReference>
<dbReference type="KEGG" id="uam:UABAM_05345"/>
<evidence type="ECO:0000256" key="7">
    <source>
        <dbReference type="ARBA" id="ARBA00023237"/>
    </source>
</evidence>
<dbReference type="Gene3D" id="2.40.160.60">
    <property type="entry name" value="Outer membrane protein transport protein (OMPP1/FadL/TodX)"/>
    <property type="match status" value="1"/>
</dbReference>
<keyword evidence="4" id="KW-0812">Transmembrane</keyword>
<evidence type="ECO:0000313" key="8">
    <source>
        <dbReference type="EMBL" id="BBM86943.1"/>
    </source>
</evidence>
<keyword evidence="7" id="KW-0998">Cell outer membrane</keyword>
<accession>A0A5S9F693</accession>
<protein>
    <submittedName>
        <fullName evidence="8">OmpP1/FadL/TodX family outer membrane transporter</fullName>
    </submittedName>
</protein>
<organism evidence="8 9">
    <name type="scientific">Uabimicrobium amorphum</name>
    <dbReference type="NCBI Taxonomy" id="2596890"/>
    <lineage>
        <taxon>Bacteria</taxon>
        <taxon>Pseudomonadati</taxon>
        <taxon>Planctomycetota</taxon>
        <taxon>Candidatus Uabimicrobiia</taxon>
        <taxon>Candidatus Uabimicrobiales</taxon>
        <taxon>Candidatus Uabimicrobiaceae</taxon>
        <taxon>Candidatus Uabimicrobium</taxon>
    </lineage>
</organism>
<evidence type="ECO:0000256" key="1">
    <source>
        <dbReference type="ARBA" id="ARBA00004571"/>
    </source>
</evidence>
<evidence type="ECO:0000256" key="6">
    <source>
        <dbReference type="ARBA" id="ARBA00023136"/>
    </source>
</evidence>
<evidence type="ECO:0000256" key="3">
    <source>
        <dbReference type="ARBA" id="ARBA00022452"/>
    </source>
</evidence>
<evidence type="ECO:0000256" key="4">
    <source>
        <dbReference type="ARBA" id="ARBA00022692"/>
    </source>
</evidence>
<gene>
    <name evidence="8" type="ORF">UABAM_05345</name>
</gene>
<dbReference type="InterPro" id="IPR005017">
    <property type="entry name" value="OMPP1/FadL/TodX"/>
</dbReference>
<evidence type="ECO:0000313" key="9">
    <source>
        <dbReference type="Proteomes" id="UP000326354"/>
    </source>
</evidence>
<dbReference type="Pfam" id="PF03349">
    <property type="entry name" value="Toluene_X"/>
    <property type="match status" value="1"/>
</dbReference>
<sequence>MKKIGLFLLLTQMLFAGNSIYNISVNGRGGGMGGVELAIPGDATGIFSNPANITTIHPHTFSGTLGASTSFTYVESGEGTQSPDFEVYPLGAFAYAYRLSDMPISFGFGIYPIVGAGASYSNFELGGGLEATLKSQFALIKAVPTMALHITENLSIGASFEVGYSTIESDNFSELAVIGGHKLEADAIAFGGKFGIFYQLFRTTLGVVYTTKMPVRFEGDFEEGDDKQDLEILGFEIPHVFELGIAHAITDNLTIGMDFSYYLWNDSFRELEFLRDNADNSVNPNPLVAPLDWRNQLSMAIGGEYVWGDHTFRLGYNYGENPAARISITPTLSPIIEHHVTIGYGINVGNWTFDFSYDFEIPNTKTSKNPAFLDADQTTSAHIAYVMIRYRFGGPQNDDSKTRTLF</sequence>
<evidence type="ECO:0000256" key="5">
    <source>
        <dbReference type="ARBA" id="ARBA00022729"/>
    </source>
</evidence>
<dbReference type="SUPFAM" id="SSF56935">
    <property type="entry name" value="Porins"/>
    <property type="match status" value="1"/>
</dbReference>
<evidence type="ECO:0000256" key="2">
    <source>
        <dbReference type="ARBA" id="ARBA00008163"/>
    </source>
</evidence>
<keyword evidence="5" id="KW-0732">Signal</keyword>
<dbReference type="GO" id="GO:0015483">
    <property type="term" value="F:long-chain fatty acid transporting porin activity"/>
    <property type="evidence" value="ECO:0007669"/>
    <property type="project" value="TreeGrafter"/>
</dbReference>
<keyword evidence="9" id="KW-1185">Reference proteome</keyword>